<proteinExistence type="predicted"/>
<protein>
    <submittedName>
        <fullName evidence="3">Transporter substrate-binding domain-containing protein</fullName>
    </submittedName>
</protein>
<dbReference type="InterPro" id="IPR001638">
    <property type="entry name" value="Solute-binding_3/MltF_N"/>
</dbReference>
<dbReference type="Gene3D" id="3.40.190.10">
    <property type="entry name" value="Periplasmic binding protein-like II"/>
    <property type="match status" value="2"/>
</dbReference>
<organism evidence="3 4">
    <name type="scientific">Aquariibacter albus</name>
    <dbReference type="NCBI Taxonomy" id="2759899"/>
    <lineage>
        <taxon>Bacteria</taxon>
        <taxon>Pseudomonadati</taxon>
        <taxon>Pseudomonadota</taxon>
        <taxon>Betaproteobacteria</taxon>
        <taxon>Burkholderiales</taxon>
        <taxon>Sphaerotilaceae</taxon>
        <taxon>Aquariibacter</taxon>
    </lineage>
</organism>
<evidence type="ECO:0000313" key="3">
    <source>
        <dbReference type="EMBL" id="MBB1161592.1"/>
    </source>
</evidence>
<gene>
    <name evidence="3" type="ORF">H4F90_06330</name>
</gene>
<evidence type="ECO:0000313" key="4">
    <source>
        <dbReference type="Proteomes" id="UP000586093"/>
    </source>
</evidence>
<evidence type="ECO:0000256" key="1">
    <source>
        <dbReference type="ARBA" id="ARBA00022729"/>
    </source>
</evidence>
<name>A0A839HKJ7_9BURK</name>
<dbReference type="SMART" id="SM00062">
    <property type="entry name" value="PBPb"/>
    <property type="match status" value="1"/>
</dbReference>
<accession>A0A839HKJ7</accession>
<feature type="domain" description="Solute-binding protein family 3/N-terminal" evidence="2">
    <location>
        <begin position="68"/>
        <end position="301"/>
    </location>
</feature>
<keyword evidence="4" id="KW-1185">Reference proteome</keyword>
<comment type="caution">
    <text evidence="3">The sequence shown here is derived from an EMBL/GenBank/DDBJ whole genome shotgun (WGS) entry which is preliminary data.</text>
</comment>
<dbReference type="PANTHER" id="PTHR35936:SF19">
    <property type="entry name" value="AMINO-ACID-BINDING PROTEIN YXEM-RELATED"/>
    <property type="match status" value="1"/>
</dbReference>
<dbReference type="SUPFAM" id="SSF53850">
    <property type="entry name" value="Periplasmic binding protein-like II"/>
    <property type="match status" value="1"/>
</dbReference>
<reference evidence="3 4" key="1">
    <citation type="submission" date="2020-08" db="EMBL/GenBank/DDBJ databases">
        <title>Aquariorum lacteus gen. nov., sp. nov., a new member of the family Comamonadaceae, isolated from freshwater aquarium.</title>
        <authorList>
            <person name="Chun S.-J."/>
        </authorList>
    </citation>
    <scope>NUCLEOTIDE SEQUENCE [LARGE SCALE GENOMIC DNA]</scope>
    <source>
        <strain evidence="3 4">SJAQ100</strain>
    </source>
</reference>
<dbReference type="EMBL" id="JACIVI010000001">
    <property type="protein sequence ID" value="MBB1161592.1"/>
    <property type="molecule type" value="Genomic_DNA"/>
</dbReference>
<dbReference type="AlphaFoldDB" id="A0A839HKJ7"/>
<dbReference type="Proteomes" id="UP000586093">
    <property type="component" value="Unassembled WGS sequence"/>
</dbReference>
<sequence length="308" mass="32858">MGDQVLPRVASREAALMNAPVTEQMEPRNPARRGVLARGLATALGLGLGATASQAEPGDLEQIRKRGLVTIAVYNDLPPFHVKGQGIDVLVAQALARELGFKLSLMPFQADEEMSDDLRHMVTRGHYMGFGPADVMLHVPVDTRLMQENPGVLAFAPYYRERVVVARRLAAVPKLEQMSDFGKHRIAVAGQSLAGWLVLGTDNGAYRDQAVTRWSDGVAAAQAMKAGEFDLVAGAASELESVLSKEPGIVIDPLPAPRAPKDGWAIGCAVKKSSTALAQAVQAAMNTLSDKGELQAIFASAGVSWRKV</sequence>
<evidence type="ECO:0000259" key="2">
    <source>
        <dbReference type="SMART" id="SM00062"/>
    </source>
</evidence>
<dbReference type="PANTHER" id="PTHR35936">
    <property type="entry name" value="MEMBRANE-BOUND LYTIC MUREIN TRANSGLYCOSYLASE F"/>
    <property type="match status" value="1"/>
</dbReference>
<keyword evidence="1" id="KW-0732">Signal</keyword>